<comment type="caution">
    <text evidence="2">The sequence shown here is derived from an EMBL/GenBank/DDBJ whole genome shotgun (WGS) entry which is preliminary data.</text>
</comment>
<feature type="chain" id="PRO_5043866853" evidence="1">
    <location>
        <begin position="18"/>
        <end position="148"/>
    </location>
</feature>
<keyword evidence="1" id="KW-0732">Signal</keyword>
<gene>
    <name evidence="2" type="ORF">G3M48_007230</name>
</gene>
<reference evidence="2 3" key="1">
    <citation type="submission" date="2020-02" db="EMBL/GenBank/DDBJ databases">
        <title>Comparative genomics of the hypocrealean fungal genus Beauvera.</title>
        <authorList>
            <person name="Showalter D.N."/>
            <person name="Bushley K.E."/>
            <person name="Rehner S.A."/>
        </authorList>
    </citation>
    <scope>NUCLEOTIDE SEQUENCE [LARGE SCALE GENOMIC DNA]</scope>
    <source>
        <strain evidence="2 3">ARSEF4384</strain>
    </source>
</reference>
<dbReference type="Proteomes" id="UP001397290">
    <property type="component" value="Unassembled WGS sequence"/>
</dbReference>
<proteinExistence type="predicted"/>
<evidence type="ECO:0000256" key="1">
    <source>
        <dbReference type="SAM" id="SignalP"/>
    </source>
</evidence>
<feature type="signal peptide" evidence="1">
    <location>
        <begin position="1"/>
        <end position="17"/>
    </location>
</feature>
<protein>
    <submittedName>
        <fullName evidence="2">Uncharacterized protein</fullName>
    </submittedName>
</protein>
<sequence>MKAAVLLQAALASAGLAMNLEGLVSERASVPACFDSEYAVLCGAVGACTQDNPSDTSTIQSLCGVDCSRTYDDGQTNIHSICNMWIAKYTGTLQGQCEGYLWTGGAAGRYCAYAEVEAANQRKALGSGADCFYALLKRYRHCVDCCGS</sequence>
<name>A0AAW0RNP7_9HYPO</name>
<keyword evidence="3" id="KW-1185">Reference proteome</keyword>
<evidence type="ECO:0000313" key="3">
    <source>
        <dbReference type="Proteomes" id="UP001397290"/>
    </source>
</evidence>
<dbReference type="EMBL" id="JAAHCF010000510">
    <property type="protein sequence ID" value="KAK8143461.1"/>
    <property type="molecule type" value="Genomic_DNA"/>
</dbReference>
<organism evidence="2 3">
    <name type="scientific">Beauveria asiatica</name>
    <dbReference type="NCBI Taxonomy" id="1069075"/>
    <lineage>
        <taxon>Eukaryota</taxon>
        <taxon>Fungi</taxon>
        <taxon>Dikarya</taxon>
        <taxon>Ascomycota</taxon>
        <taxon>Pezizomycotina</taxon>
        <taxon>Sordariomycetes</taxon>
        <taxon>Hypocreomycetidae</taxon>
        <taxon>Hypocreales</taxon>
        <taxon>Cordycipitaceae</taxon>
        <taxon>Beauveria</taxon>
    </lineage>
</organism>
<accession>A0AAW0RNP7</accession>
<dbReference type="AlphaFoldDB" id="A0AAW0RNP7"/>
<evidence type="ECO:0000313" key="2">
    <source>
        <dbReference type="EMBL" id="KAK8143461.1"/>
    </source>
</evidence>